<dbReference type="PRINTS" id="PR00455">
    <property type="entry name" value="HTHTETR"/>
</dbReference>
<comment type="caution">
    <text evidence="4">The sequence shown here is derived from an EMBL/GenBank/DDBJ whole genome shotgun (WGS) entry which is preliminary data.</text>
</comment>
<keyword evidence="1 2" id="KW-0238">DNA-binding</keyword>
<gene>
    <name evidence="4" type="ORF">ACFFVB_12175</name>
</gene>
<dbReference type="InterPro" id="IPR009057">
    <property type="entry name" value="Homeodomain-like_sf"/>
</dbReference>
<protein>
    <submittedName>
        <fullName evidence="4">TetR/AcrR family transcriptional regulator</fullName>
    </submittedName>
</protein>
<evidence type="ECO:0000256" key="2">
    <source>
        <dbReference type="PROSITE-ProRule" id="PRU00335"/>
    </source>
</evidence>
<dbReference type="InterPro" id="IPR001647">
    <property type="entry name" value="HTH_TetR"/>
</dbReference>
<proteinExistence type="predicted"/>
<sequence>MENEIISSRKAKMAEKHRAILQAALEQITMYGFHGTSIKMIAASAQVSAGSIYNHFENKEEVIKELYLHIGAEINALIKSTHDSTISFEADFLNIWKAILHLYVNDPHKPEFITQFTYSPYIISQSENQSDVLLAPILEIFTKAKASGVIKNIPNGALVALSHSPITSLVRMANYGRLTITDAEIEAYAQACWDAIKL</sequence>
<dbReference type="PROSITE" id="PS50977">
    <property type="entry name" value="HTH_TETR_2"/>
    <property type="match status" value="1"/>
</dbReference>
<dbReference type="Gene3D" id="1.10.357.10">
    <property type="entry name" value="Tetracycline Repressor, domain 2"/>
    <property type="match status" value="1"/>
</dbReference>
<evidence type="ECO:0000259" key="3">
    <source>
        <dbReference type="PROSITE" id="PS50977"/>
    </source>
</evidence>
<dbReference type="PANTHER" id="PTHR43479">
    <property type="entry name" value="ACREF/ENVCD OPERON REPRESSOR-RELATED"/>
    <property type="match status" value="1"/>
</dbReference>
<dbReference type="EMBL" id="JBHMEZ010000012">
    <property type="protein sequence ID" value="MFB9053834.1"/>
    <property type="molecule type" value="Genomic_DNA"/>
</dbReference>
<reference evidence="4 5" key="1">
    <citation type="submission" date="2024-09" db="EMBL/GenBank/DDBJ databases">
        <authorList>
            <person name="Sun Q."/>
            <person name="Mori K."/>
        </authorList>
    </citation>
    <scope>NUCLEOTIDE SEQUENCE [LARGE SCALE GENOMIC DNA]</scope>
    <source>
        <strain evidence="4 5">CECT 8286</strain>
    </source>
</reference>
<evidence type="ECO:0000313" key="5">
    <source>
        <dbReference type="Proteomes" id="UP001589605"/>
    </source>
</evidence>
<dbReference type="PROSITE" id="PS01081">
    <property type="entry name" value="HTH_TETR_1"/>
    <property type="match status" value="1"/>
</dbReference>
<evidence type="ECO:0000256" key="1">
    <source>
        <dbReference type="ARBA" id="ARBA00023125"/>
    </source>
</evidence>
<dbReference type="Proteomes" id="UP001589605">
    <property type="component" value="Unassembled WGS sequence"/>
</dbReference>
<dbReference type="InterPro" id="IPR050624">
    <property type="entry name" value="HTH-type_Tx_Regulator"/>
</dbReference>
<evidence type="ECO:0000313" key="4">
    <source>
        <dbReference type="EMBL" id="MFB9053834.1"/>
    </source>
</evidence>
<dbReference type="PANTHER" id="PTHR43479:SF11">
    <property type="entry name" value="ACREF_ENVCD OPERON REPRESSOR-RELATED"/>
    <property type="match status" value="1"/>
</dbReference>
<keyword evidence="5" id="KW-1185">Reference proteome</keyword>
<dbReference type="SUPFAM" id="SSF46689">
    <property type="entry name" value="Homeodomain-like"/>
    <property type="match status" value="1"/>
</dbReference>
<name>A0ABV5F332_9FLAO</name>
<dbReference type="InterPro" id="IPR023772">
    <property type="entry name" value="DNA-bd_HTH_TetR-type_CS"/>
</dbReference>
<feature type="DNA-binding region" description="H-T-H motif" evidence="2">
    <location>
        <begin position="37"/>
        <end position="56"/>
    </location>
</feature>
<dbReference type="Pfam" id="PF22604">
    <property type="entry name" value="TetR_HI_0893_C"/>
    <property type="match status" value="1"/>
</dbReference>
<feature type="domain" description="HTH tetR-type" evidence="3">
    <location>
        <begin position="14"/>
        <end position="74"/>
    </location>
</feature>
<accession>A0ABV5F332</accession>
<dbReference type="InterPro" id="IPR054422">
    <property type="entry name" value="TetR-like_HI_0893_C"/>
</dbReference>
<organism evidence="4 5">
    <name type="scientific">Formosa undariae</name>
    <dbReference type="NCBI Taxonomy" id="1325436"/>
    <lineage>
        <taxon>Bacteria</taxon>
        <taxon>Pseudomonadati</taxon>
        <taxon>Bacteroidota</taxon>
        <taxon>Flavobacteriia</taxon>
        <taxon>Flavobacteriales</taxon>
        <taxon>Flavobacteriaceae</taxon>
        <taxon>Formosa</taxon>
    </lineage>
</organism>
<dbReference type="RefSeq" id="WP_382383144.1">
    <property type="nucleotide sequence ID" value="NZ_JBHMEZ010000012.1"/>
</dbReference>
<dbReference type="Pfam" id="PF00440">
    <property type="entry name" value="TetR_N"/>
    <property type="match status" value="1"/>
</dbReference>